<comment type="pathway">
    <text evidence="2 7">Protein biosynthesis; polypeptide chain elongation.</text>
</comment>
<dbReference type="CDD" id="cd05794">
    <property type="entry name" value="S1_EF-P_repeat_2"/>
    <property type="match status" value="1"/>
</dbReference>
<dbReference type="PANTHER" id="PTHR30053:SF14">
    <property type="entry name" value="TRANSLATION ELONGATION FACTOR KOW-LIKE DOMAIN-CONTAINING PROTEIN"/>
    <property type="match status" value="1"/>
</dbReference>
<evidence type="ECO:0000256" key="3">
    <source>
        <dbReference type="ARBA" id="ARBA00009479"/>
    </source>
</evidence>
<dbReference type="EMBL" id="LS398551">
    <property type="protein sequence ID" value="SPR05424.1"/>
    <property type="molecule type" value="Genomic_DNA"/>
</dbReference>
<dbReference type="InterPro" id="IPR001059">
    <property type="entry name" value="Transl_elong_P/YeiP_cen"/>
</dbReference>
<reference evidence="15" key="3">
    <citation type="submission" date="2018-03" db="EMBL/GenBank/DDBJ databases">
        <authorList>
            <person name="Batty M. E."/>
            <person name="Batty M E."/>
        </authorList>
    </citation>
    <scope>NUCLEOTIDE SEQUENCE [LARGE SCALE GENOMIC DNA]</scope>
    <source>
        <strain evidence="15">Gilliam</strain>
    </source>
</reference>
<dbReference type="CDD" id="cd04470">
    <property type="entry name" value="S1_EF-P_repeat_1"/>
    <property type="match status" value="1"/>
</dbReference>
<keyword evidence="15" id="KW-1185">Reference proteome</keyword>
<dbReference type="HAMAP" id="MF_00141">
    <property type="entry name" value="EF_P"/>
    <property type="match status" value="1"/>
</dbReference>
<evidence type="ECO:0000313" key="13">
    <source>
        <dbReference type="EMBL" id="SPR05424.1"/>
    </source>
</evidence>
<feature type="domain" description="Translation elongation factor P/YeiP central" evidence="11">
    <location>
        <begin position="69"/>
        <end position="124"/>
    </location>
</feature>
<evidence type="ECO:0000259" key="10">
    <source>
        <dbReference type="SMART" id="SM00841"/>
    </source>
</evidence>
<dbReference type="AlphaFoldDB" id="A0A0F3MAK6"/>
<dbReference type="NCBIfam" id="TIGR00038">
    <property type="entry name" value="efp"/>
    <property type="match status" value="1"/>
</dbReference>
<evidence type="ECO:0000256" key="8">
    <source>
        <dbReference type="NCBIfam" id="TIGR00038"/>
    </source>
</evidence>
<dbReference type="Pfam" id="PF09285">
    <property type="entry name" value="Elong-fact-P_C"/>
    <property type="match status" value="1"/>
</dbReference>
<dbReference type="GO" id="GO:0005829">
    <property type="term" value="C:cytosol"/>
    <property type="evidence" value="ECO:0007669"/>
    <property type="project" value="UniProtKB-ARBA"/>
</dbReference>
<dbReference type="SMART" id="SM01185">
    <property type="entry name" value="EFP"/>
    <property type="match status" value="1"/>
</dbReference>
<evidence type="ECO:0000313" key="14">
    <source>
        <dbReference type="Proteomes" id="UP000033769"/>
    </source>
</evidence>
<dbReference type="GO" id="GO:0043043">
    <property type="term" value="P:peptide biosynthetic process"/>
    <property type="evidence" value="ECO:0007669"/>
    <property type="project" value="InterPro"/>
</dbReference>
<dbReference type="Proteomes" id="UP000244959">
    <property type="component" value="Chromosome I"/>
</dbReference>
<evidence type="ECO:0000259" key="11">
    <source>
        <dbReference type="SMART" id="SM01185"/>
    </source>
</evidence>
<dbReference type="RefSeq" id="WP_045916475.1">
    <property type="nucleotide sequence ID" value="NZ_LS398551.1"/>
</dbReference>
<dbReference type="Proteomes" id="UP000033769">
    <property type="component" value="Unassembled WGS sequence"/>
</dbReference>
<dbReference type="EMBL" id="LANO01000022">
    <property type="protein sequence ID" value="KJV52522.1"/>
    <property type="molecule type" value="Genomic_DNA"/>
</dbReference>
<comment type="similarity">
    <text evidence="3 7 9">Belongs to the elongation factor P family.</text>
</comment>
<dbReference type="GO" id="GO:0003746">
    <property type="term" value="F:translation elongation factor activity"/>
    <property type="evidence" value="ECO:0007669"/>
    <property type="project" value="UniProtKB-UniRule"/>
</dbReference>
<name>A0A0F3MAK6_ORITS</name>
<dbReference type="PROSITE" id="PS01275">
    <property type="entry name" value="EFP"/>
    <property type="match status" value="1"/>
</dbReference>
<dbReference type="InterPro" id="IPR008991">
    <property type="entry name" value="Translation_prot_SH3-like_sf"/>
</dbReference>
<dbReference type="Gene3D" id="2.40.50.140">
    <property type="entry name" value="Nucleic acid-binding proteins"/>
    <property type="match status" value="2"/>
</dbReference>
<evidence type="ECO:0000256" key="4">
    <source>
        <dbReference type="ARBA" id="ARBA00022490"/>
    </source>
</evidence>
<evidence type="ECO:0000256" key="9">
    <source>
        <dbReference type="RuleBase" id="RU004389"/>
    </source>
</evidence>
<dbReference type="Gene3D" id="2.30.30.30">
    <property type="match status" value="1"/>
</dbReference>
<dbReference type="InterPro" id="IPR014722">
    <property type="entry name" value="Rib_uL2_dom2"/>
</dbReference>
<keyword evidence="5 7" id="KW-0251">Elongation factor</keyword>
<accession>A0A0F3MAK6</accession>
<reference evidence="13" key="2">
    <citation type="submission" date="2018-03" db="EMBL/GenBank/DDBJ databases">
        <authorList>
            <person name="Keele B.F."/>
        </authorList>
    </citation>
    <scope>NUCLEOTIDE SEQUENCE [LARGE SCALE GENOMIC DNA]</scope>
    <source>
        <strain evidence="13">Gilliam</strain>
    </source>
</reference>
<dbReference type="PANTHER" id="PTHR30053">
    <property type="entry name" value="ELONGATION FACTOR P"/>
    <property type="match status" value="1"/>
</dbReference>
<dbReference type="UniPathway" id="UPA00345"/>
<keyword evidence="6 7" id="KW-0648">Protein biosynthesis</keyword>
<evidence type="ECO:0000313" key="15">
    <source>
        <dbReference type="Proteomes" id="UP000244959"/>
    </source>
</evidence>
<evidence type="ECO:0000256" key="1">
    <source>
        <dbReference type="ARBA" id="ARBA00004496"/>
    </source>
</evidence>
<sequence>MKILANAIREGNILEYQNNLWIVSKKPDHTKPGKGGAYIQLEMKNLKTGTKIYERFSSSDYLEKATLEQRNYQYLYQENNHLVLMDLESFEQILVQKSIIASNKLPFLLENTVVTVETYKDEPVRLVLPHTVVVEILETSPNIKGATVTASYKPAILSNGAKIMVPPYLTAGEKIVVKLEDISFVERAK</sequence>
<dbReference type="PATRIC" id="fig|1359184.3.peg.979"/>
<dbReference type="InterPro" id="IPR020599">
    <property type="entry name" value="Transl_elong_fac_P/YeiP"/>
</dbReference>
<dbReference type="Pfam" id="PF01132">
    <property type="entry name" value="EFP"/>
    <property type="match status" value="1"/>
</dbReference>
<dbReference type="InterPro" id="IPR012340">
    <property type="entry name" value="NA-bd_OB-fold"/>
</dbReference>
<dbReference type="InterPro" id="IPR013185">
    <property type="entry name" value="Transl_elong_KOW-like"/>
</dbReference>
<evidence type="ECO:0000256" key="2">
    <source>
        <dbReference type="ARBA" id="ARBA00004815"/>
    </source>
</evidence>
<dbReference type="PIRSF" id="PIRSF005901">
    <property type="entry name" value="EF-P"/>
    <property type="match status" value="1"/>
</dbReference>
<proteinExistence type="inferred from homology"/>
<reference evidence="12 14" key="1">
    <citation type="submission" date="2015-02" db="EMBL/GenBank/DDBJ databases">
        <title>Genome Sequencing of Rickettsiales.</title>
        <authorList>
            <person name="Daugherty S.C."/>
            <person name="Su Q."/>
            <person name="Abolude K."/>
            <person name="Beier-Sexton M."/>
            <person name="Carlyon J.A."/>
            <person name="Carter R."/>
            <person name="Day N.P."/>
            <person name="Dumler S.J."/>
            <person name="Dyachenko V."/>
            <person name="Godinez A."/>
            <person name="Kurtti T.J."/>
            <person name="Lichay M."/>
            <person name="Mullins K.E."/>
            <person name="Ott S."/>
            <person name="Pappas-Brown V."/>
            <person name="Paris D.H."/>
            <person name="Patel P."/>
            <person name="Richards A.L."/>
            <person name="Sadzewicz L."/>
            <person name="Sears K."/>
            <person name="Seidman D."/>
            <person name="Sengamalay N."/>
            <person name="Stenos J."/>
            <person name="Tallon L.J."/>
            <person name="Vincent G."/>
            <person name="Fraser C.M."/>
            <person name="Munderloh U."/>
            <person name="Dunning-Hotopp J.C."/>
        </authorList>
    </citation>
    <scope>NUCLEOTIDE SEQUENCE [LARGE SCALE GENOMIC DNA]</scope>
    <source>
        <strain evidence="12 14">Gilliam</strain>
    </source>
</reference>
<evidence type="ECO:0000256" key="6">
    <source>
        <dbReference type="ARBA" id="ARBA00022917"/>
    </source>
</evidence>
<dbReference type="InterPro" id="IPR013852">
    <property type="entry name" value="Transl_elong_P/YeiP_CS"/>
</dbReference>
<evidence type="ECO:0000256" key="7">
    <source>
        <dbReference type="HAMAP-Rule" id="MF_00141"/>
    </source>
</evidence>
<dbReference type="FunFam" id="2.40.50.140:FF:000004">
    <property type="entry name" value="Elongation factor P"/>
    <property type="match status" value="1"/>
</dbReference>
<dbReference type="InterPro" id="IPR011768">
    <property type="entry name" value="Transl_elongation_fac_P"/>
</dbReference>
<dbReference type="Pfam" id="PF08207">
    <property type="entry name" value="EFP_N"/>
    <property type="match status" value="1"/>
</dbReference>
<comment type="subcellular location">
    <subcellularLocation>
        <location evidence="1 7">Cytoplasm</location>
    </subcellularLocation>
</comment>
<keyword evidence="4 7" id="KW-0963">Cytoplasm</keyword>
<dbReference type="InterPro" id="IPR015365">
    <property type="entry name" value="Elong-fact-P_C"/>
</dbReference>
<protein>
    <recommendedName>
        <fullName evidence="7 8">Elongation factor P</fullName>
        <shortName evidence="7">EF-P</shortName>
    </recommendedName>
</protein>
<dbReference type="SUPFAM" id="SSF50104">
    <property type="entry name" value="Translation proteins SH3-like domain"/>
    <property type="match status" value="1"/>
</dbReference>
<dbReference type="SUPFAM" id="SSF50249">
    <property type="entry name" value="Nucleic acid-binding proteins"/>
    <property type="match status" value="2"/>
</dbReference>
<gene>
    <name evidence="7 12" type="primary">efp</name>
    <name evidence="13" type="ORF">GILLIAM_00976</name>
    <name evidence="12" type="ORF">OTSGILL_1464</name>
</gene>
<comment type="function">
    <text evidence="7">Involved in peptide bond synthesis. Stimulates efficient translation and peptide-bond synthesis on native or reconstituted 70S ribosomes in vitro. Probably functions indirectly by altering the affinity of the ribosome for aminoacyl-tRNA, thus increasing their reactivity as acceptors for peptidyl transferase.</text>
</comment>
<dbReference type="NCBIfam" id="NF001810">
    <property type="entry name" value="PRK00529.1"/>
    <property type="match status" value="1"/>
</dbReference>
<evidence type="ECO:0000256" key="5">
    <source>
        <dbReference type="ARBA" id="ARBA00022768"/>
    </source>
</evidence>
<organism evidence="12 14">
    <name type="scientific">Orientia tsutsugamushi str. Gilliam</name>
    <dbReference type="NCBI Taxonomy" id="1359184"/>
    <lineage>
        <taxon>Bacteria</taxon>
        <taxon>Pseudomonadati</taxon>
        <taxon>Pseudomonadota</taxon>
        <taxon>Alphaproteobacteria</taxon>
        <taxon>Rickettsiales</taxon>
        <taxon>Rickettsiaceae</taxon>
        <taxon>Rickettsieae</taxon>
        <taxon>Orientia</taxon>
    </lineage>
</organism>
<feature type="domain" description="Elongation factor P C-terminal" evidence="10">
    <location>
        <begin position="132"/>
        <end position="187"/>
    </location>
</feature>
<dbReference type="SMART" id="SM00841">
    <property type="entry name" value="Elong-fact-P_C"/>
    <property type="match status" value="1"/>
</dbReference>
<evidence type="ECO:0000313" key="12">
    <source>
        <dbReference type="EMBL" id="KJV52522.1"/>
    </source>
</evidence>